<reference evidence="3 4" key="1">
    <citation type="journal article" date="2019" name="Nat. Commun.">
        <title>The antimicrobial potential of Streptomyces from insect microbiomes.</title>
        <authorList>
            <person name="Chevrette M.G."/>
            <person name="Carlson C.M."/>
            <person name="Ortega H.E."/>
            <person name="Thomas C."/>
            <person name="Ananiev G.E."/>
            <person name="Barns K.J."/>
            <person name="Book A.J."/>
            <person name="Cagnazzo J."/>
            <person name="Carlos C."/>
            <person name="Flanigan W."/>
            <person name="Grubbs K.J."/>
            <person name="Horn H.A."/>
            <person name="Hoffmann F.M."/>
            <person name="Klassen J.L."/>
            <person name="Knack J.J."/>
            <person name="Lewin G.R."/>
            <person name="McDonald B.R."/>
            <person name="Muller L."/>
            <person name="Melo W.G.P."/>
            <person name="Pinto-Tomas A.A."/>
            <person name="Schmitz A."/>
            <person name="Wendt-Pienkowski E."/>
            <person name="Wildman S."/>
            <person name="Zhao M."/>
            <person name="Zhang F."/>
            <person name="Bugni T.S."/>
            <person name="Andes D.R."/>
            <person name="Pupo M.T."/>
            <person name="Currie C.R."/>
        </authorList>
    </citation>
    <scope>NUCLEOTIDE SEQUENCE [LARGE SCALE GENOMIC DNA]</scope>
    <source>
        <strain evidence="3 4">SID5840</strain>
    </source>
</reference>
<feature type="domain" description="Glycosyl transferase family 1" evidence="2">
    <location>
        <begin position="188"/>
        <end position="276"/>
    </location>
</feature>
<dbReference type="Gene3D" id="3.40.50.2000">
    <property type="entry name" value="Glycogen Phosphorylase B"/>
    <property type="match status" value="2"/>
</dbReference>
<dbReference type="PANTHER" id="PTHR46401:SF2">
    <property type="entry name" value="GLYCOSYLTRANSFERASE WBBK-RELATED"/>
    <property type="match status" value="1"/>
</dbReference>
<protein>
    <submittedName>
        <fullName evidence="3">Glycosyltransferase</fullName>
    </submittedName>
</protein>
<dbReference type="AlphaFoldDB" id="A0A7K2IL90"/>
<dbReference type="Pfam" id="PF00534">
    <property type="entry name" value="Glycos_transf_1"/>
    <property type="match status" value="1"/>
</dbReference>
<dbReference type="GO" id="GO:0009103">
    <property type="term" value="P:lipopolysaccharide biosynthetic process"/>
    <property type="evidence" value="ECO:0007669"/>
    <property type="project" value="TreeGrafter"/>
</dbReference>
<dbReference type="GO" id="GO:0016757">
    <property type="term" value="F:glycosyltransferase activity"/>
    <property type="evidence" value="ECO:0007669"/>
    <property type="project" value="UniProtKB-KW"/>
</dbReference>
<dbReference type="PANTHER" id="PTHR46401">
    <property type="entry name" value="GLYCOSYLTRANSFERASE WBBK-RELATED"/>
    <property type="match status" value="1"/>
</dbReference>
<dbReference type="Proteomes" id="UP000467124">
    <property type="component" value="Unassembled WGS sequence"/>
</dbReference>
<dbReference type="CDD" id="cd03801">
    <property type="entry name" value="GT4_PimA-like"/>
    <property type="match status" value="1"/>
</dbReference>
<dbReference type="InterPro" id="IPR001296">
    <property type="entry name" value="Glyco_trans_1"/>
</dbReference>
<accession>A0A7K2IL90</accession>
<sequence>MLHTMLRALVERGHDVTVWLSRYSELREPYELDGVTVVPFASQLDIGAAIRRADIAISHLENVPSLGALARGFTAKFVAVCHNTFPRSFQDASGAALAVYNSEWMRGEAEEFYSAKSNPPRDTLVIRPPVVADDYRTTPGEAITLINVNADKGGDLLWRLAARMPDRQFLGVRGAYGDQVEPPEPLPNLTYIDHVPGHEMAERVYSLTKALLLPSRYESWGRVGVEAMASGIPVVAHPTPGICEMLGDAAILADRDDLDAWLAVLDKLLKPAEYQRASEAALARSAELDPHGDLIAWCEAIENL</sequence>
<evidence type="ECO:0000256" key="1">
    <source>
        <dbReference type="ARBA" id="ARBA00022679"/>
    </source>
</evidence>
<dbReference type="SUPFAM" id="SSF53756">
    <property type="entry name" value="UDP-Glycosyltransferase/glycogen phosphorylase"/>
    <property type="match status" value="1"/>
</dbReference>
<dbReference type="EMBL" id="WWHY01000001">
    <property type="protein sequence ID" value="MYR30742.1"/>
    <property type="molecule type" value="Genomic_DNA"/>
</dbReference>
<evidence type="ECO:0000259" key="2">
    <source>
        <dbReference type="Pfam" id="PF00534"/>
    </source>
</evidence>
<comment type="caution">
    <text evidence="3">The sequence shown here is derived from an EMBL/GenBank/DDBJ whole genome shotgun (WGS) entry which is preliminary data.</text>
</comment>
<evidence type="ECO:0000313" key="4">
    <source>
        <dbReference type="Proteomes" id="UP000467124"/>
    </source>
</evidence>
<organism evidence="3 4">
    <name type="scientific">Nocardiopsis alba</name>
    <dbReference type="NCBI Taxonomy" id="53437"/>
    <lineage>
        <taxon>Bacteria</taxon>
        <taxon>Bacillati</taxon>
        <taxon>Actinomycetota</taxon>
        <taxon>Actinomycetes</taxon>
        <taxon>Streptosporangiales</taxon>
        <taxon>Nocardiopsidaceae</taxon>
        <taxon>Nocardiopsis</taxon>
    </lineage>
</organism>
<evidence type="ECO:0000313" key="3">
    <source>
        <dbReference type="EMBL" id="MYR30742.1"/>
    </source>
</evidence>
<keyword evidence="1 3" id="KW-0808">Transferase</keyword>
<name>A0A7K2IL90_9ACTN</name>
<proteinExistence type="predicted"/>
<gene>
    <name evidence="3" type="ORF">GTW20_00300</name>
</gene>